<keyword evidence="9" id="KW-1185">Reference proteome</keyword>
<protein>
    <submittedName>
        <fullName evidence="8">ABC transporter ATP-binding protein</fullName>
    </submittedName>
</protein>
<evidence type="ECO:0000256" key="2">
    <source>
        <dbReference type="ARBA" id="ARBA00022448"/>
    </source>
</evidence>
<feature type="domain" description="ABC transporter" evidence="7">
    <location>
        <begin position="3"/>
        <end position="233"/>
    </location>
</feature>
<gene>
    <name evidence="8" type="ORF">ACERZ8_02100</name>
</gene>
<name>A0ABW8URM0_9RHOB</name>
<evidence type="ECO:0000313" key="8">
    <source>
        <dbReference type="EMBL" id="MFL4468724.1"/>
    </source>
</evidence>
<keyword evidence="5 8" id="KW-0067">ATP-binding</keyword>
<dbReference type="InterPro" id="IPR015853">
    <property type="entry name" value="ABC_transpr_FbpC"/>
</dbReference>
<dbReference type="SMART" id="SM00382">
    <property type="entry name" value="AAA"/>
    <property type="match status" value="1"/>
</dbReference>
<dbReference type="CDD" id="cd03259">
    <property type="entry name" value="ABC_Carb_Solutes_like"/>
    <property type="match status" value="1"/>
</dbReference>
<evidence type="ECO:0000259" key="7">
    <source>
        <dbReference type="PROSITE" id="PS50893"/>
    </source>
</evidence>
<dbReference type="Gene3D" id="2.40.50.100">
    <property type="match status" value="1"/>
</dbReference>
<dbReference type="Gene3D" id="2.40.50.140">
    <property type="entry name" value="Nucleic acid-binding proteins"/>
    <property type="match status" value="1"/>
</dbReference>
<keyword evidence="2" id="KW-0813">Transport</keyword>
<dbReference type="RefSeq" id="WP_407590463.1">
    <property type="nucleotide sequence ID" value="NZ_JBHDIY010000002.1"/>
</dbReference>
<evidence type="ECO:0000313" key="9">
    <source>
        <dbReference type="Proteomes" id="UP001627408"/>
    </source>
</evidence>
<comment type="caution">
    <text evidence="8">The sequence shown here is derived from an EMBL/GenBank/DDBJ whole genome shotgun (WGS) entry which is preliminary data.</text>
</comment>
<dbReference type="SUPFAM" id="SSF52540">
    <property type="entry name" value="P-loop containing nucleoside triphosphate hydrolases"/>
    <property type="match status" value="1"/>
</dbReference>
<keyword evidence="4" id="KW-0547">Nucleotide-binding</keyword>
<evidence type="ECO:0000256" key="1">
    <source>
        <dbReference type="ARBA" id="ARBA00005417"/>
    </source>
</evidence>
<dbReference type="PANTHER" id="PTHR43875">
    <property type="entry name" value="MALTODEXTRIN IMPORT ATP-BINDING PROTEIN MSMX"/>
    <property type="match status" value="1"/>
</dbReference>
<dbReference type="Pfam" id="PF00005">
    <property type="entry name" value="ABC_tran"/>
    <property type="match status" value="1"/>
</dbReference>
<reference evidence="8 9" key="1">
    <citation type="submission" date="2024-08" db="EMBL/GenBank/DDBJ databases">
        <title>Tateyamaria sp. nov., isolated from marine algae.</title>
        <authorList>
            <person name="Choi B.J."/>
            <person name="Kim J.M."/>
            <person name="Lee J.K."/>
            <person name="Choi D.G."/>
            <person name="Bayburt H."/>
            <person name="Baek J.H."/>
            <person name="Han D.M."/>
            <person name="Jeon C.O."/>
        </authorList>
    </citation>
    <scope>NUCLEOTIDE SEQUENCE [LARGE SCALE GENOMIC DNA]</scope>
    <source>
        <strain evidence="8 9">KMU-156</strain>
    </source>
</reference>
<dbReference type="SUPFAM" id="SSF50331">
    <property type="entry name" value="MOP-like"/>
    <property type="match status" value="1"/>
</dbReference>
<dbReference type="InterPro" id="IPR012340">
    <property type="entry name" value="NA-bd_OB-fold"/>
</dbReference>
<proteinExistence type="inferred from homology"/>
<dbReference type="InterPro" id="IPR003593">
    <property type="entry name" value="AAA+_ATPase"/>
</dbReference>
<dbReference type="InterPro" id="IPR003439">
    <property type="entry name" value="ABC_transporter-like_ATP-bd"/>
</dbReference>
<evidence type="ECO:0000256" key="4">
    <source>
        <dbReference type="ARBA" id="ARBA00022741"/>
    </source>
</evidence>
<dbReference type="PANTHER" id="PTHR43875:SF1">
    <property type="entry name" value="OSMOPROTECTIVE COMPOUNDS UPTAKE ATP-BINDING PROTEIN GGTA"/>
    <property type="match status" value="1"/>
</dbReference>
<accession>A0ABW8URM0</accession>
<keyword evidence="3" id="KW-1003">Cell membrane</keyword>
<evidence type="ECO:0000256" key="5">
    <source>
        <dbReference type="ARBA" id="ARBA00022840"/>
    </source>
</evidence>
<keyword evidence="6" id="KW-0472">Membrane</keyword>
<evidence type="ECO:0000256" key="3">
    <source>
        <dbReference type="ARBA" id="ARBA00022475"/>
    </source>
</evidence>
<dbReference type="PROSITE" id="PS50893">
    <property type="entry name" value="ABC_TRANSPORTER_2"/>
    <property type="match status" value="1"/>
</dbReference>
<dbReference type="InterPro" id="IPR027417">
    <property type="entry name" value="P-loop_NTPase"/>
</dbReference>
<evidence type="ECO:0000256" key="6">
    <source>
        <dbReference type="ARBA" id="ARBA00023136"/>
    </source>
</evidence>
<organism evidence="8 9">
    <name type="scientific">Tateyamaria armeniaca</name>
    <dbReference type="NCBI Taxonomy" id="2518930"/>
    <lineage>
        <taxon>Bacteria</taxon>
        <taxon>Pseudomonadati</taxon>
        <taxon>Pseudomonadota</taxon>
        <taxon>Alphaproteobacteria</taxon>
        <taxon>Rhodobacterales</taxon>
        <taxon>Roseobacteraceae</taxon>
        <taxon>Tateyamaria</taxon>
    </lineage>
</organism>
<sequence length="354" mass="38051">MVVELVGATKSVRGITHIKPTSLKLETGHFNVLLGQTGSGKTSLIKLMAGLDPLAGGQVFMDGVDVSKLSTQKRNISLVHQFFVNYPHMTVFDNIASPLRVAGMAKSELEARVQEAADILQLGPMLKRRPQELSGGQQQRCALARAIAKESRAVFLDEPLANLDYKLREELREQLPELFAGRGAVVVYATSEPEEALLLGGKTALMDDGVVTQFGTTAEIYRKPENLTAARVFSDPPINSADITKTGNTVHMKTGVSWGLNGPAAELADGPYTVAIRPHHVSPVSSSPSDVAMDGTVLVTELSGSESSAHFQLGDDGWVSLAHGVHPYQVGESHRFYMDASKAFFFSPDGRLAA</sequence>
<dbReference type="Gene3D" id="3.40.50.300">
    <property type="entry name" value="P-loop containing nucleotide triphosphate hydrolases"/>
    <property type="match status" value="1"/>
</dbReference>
<dbReference type="InterPro" id="IPR008995">
    <property type="entry name" value="Mo/tungstate-bd_C_term_dom"/>
</dbReference>
<dbReference type="Proteomes" id="UP001627408">
    <property type="component" value="Unassembled WGS sequence"/>
</dbReference>
<dbReference type="InterPro" id="IPR047641">
    <property type="entry name" value="ABC_transpr_MalK/UgpC-like"/>
</dbReference>
<comment type="similarity">
    <text evidence="1">Belongs to the ABC transporter superfamily.</text>
</comment>
<dbReference type="GO" id="GO:0005524">
    <property type="term" value="F:ATP binding"/>
    <property type="evidence" value="ECO:0007669"/>
    <property type="project" value="UniProtKB-KW"/>
</dbReference>
<dbReference type="EMBL" id="JBHDIY010000002">
    <property type="protein sequence ID" value="MFL4468724.1"/>
    <property type="molecule type" value="Genomic_DNA"/>
</dbReference>